<organism evidence="9 10">
    <name type="scientific">Cimex lectularius</name>
    <name type="common">Bed bug</name>
    <name type="synonym">Acanthia lectularia</name>
    <dbReference type="NCBI Taxonomy" id="79782"/>
    <lineage>
        <taxon>Eukaryota</taxon>
        <taxon>Metazoa</taxon>
        <taxon>Ecdysozoa</taxon>
        <taxon>Arthropoda</taxon>
        <taxon>Hexapoda</taxon>
        <taxon>Insecta</taxon>
        <taxon>Pterygota</taxon>
        <taxon>Neoptera</taxon>
        <taxon>Paraneoptera</taxon>
        <taxon>Hemiptera</taxon>
        <taxon>Heteroptera</taxon>
        <taxon>Panheteroptera</taxon>
        <taxon>Cimicomorpha</taxon>
        <taxon>Cimicidae</taxon>
        <taxon>Cimex</taxon>
    </lineage>
</organism>
<keyword evidence="5" id="KW-0342">GTP-binding</keyword>
<keyword evidence="10" id="KW-1185">Reference proteome</keyword>
<evidence type="ECO:0000313" key="9">
    <source>
        <dbReference type="EnsemblMetazoa" id="XP_014243187.1"/>
    </source>
</evidence>
<dbReference type="Proteomes" id="UP000494040">
    <property type="component" value="Unassembled WGS sequence"/>
</dbReference>
<sequence>MGKKKKTGLGRALVKDRFSNRGQRKNDSMLHTAELNDGYDWGRLNLRSVTEESSFQEFLSTAELAGTEFQAEKLNVAFVNPSVGIGVLTKEEMAQFQKDKEEKKHLLKIPRRPEWNETMTADEVQAKEKESFLLWRRGLASLQEDSGIILTPYEKNLEFWRQLWRVVERSDVVVQILDSRNPLAFRSEDLESYVHEVDRQKRNLLLVNKSDFLTPGQRKLWYEYFTSAGIRAVFFSATEAAEKLKEIEEEDEEDNLITNRQEDVKQEKQNDSADKTACDYSDADNSDIYNSMVENDHPLSEQLKDLTVMENGRKPWDLLGREELIDLFENILPKDFETRIPGVTTVGLVGYPNVGKSSTINALIAGKKVSVSATPGKTKHFQTLYLTKSVMLCDCPGLVFPSQVSTKAEMVLNGILPVDQMRDHVPPVCLLSSLVPRHVLENKYSVMIPKPLPGEDPGRPPTPEEFLNAYAYSRGFMTQNGQPDNPRAARYVLKDFVQGRLLYCAAPPGVEQDEYHKFRLSDKKVPFPTPQATRAIRVNNVNGNDVDSSFFRKDTPGVHNKGVVKIMPDGVQTFGVQTTTGAKPWKDHSAKRNKREKLRRVYRHLDE</sequence>
<evidence type="ECO:0000259" key="8">
    <source>
        <dbReference type="PROSITE" id="PS51721"/>
    </source>
</evidence>
<dbReference type="PANTHER" id="PTHR45709">
    <property type="entry name" value="LARGE SUBUNIT GTPASE 1 HOMOLOG-RELATED"/>
    <property type="match status" value="1"/>
</dbReference>
<evidence type="ECO:0000313" key="10">
    <source>
        <dbReference type="Proteomes" id="UP000494040"/>
    </source>
</evidence>
<dbReference type="InterPro" id="IPR006073">
    <property type="entry name" value="GTP-bd"/>
</dbReference>
<keyword evidence="3" id="KW-0547">Nucleotide-binding</keyword>
<dbReference type="FunFam" id="1.10.1580.10:FF:000008">
    <property type="entry name" value="Large subunit GTPase 1"/>
    <property type="match status" value="1"/>
</dbReference>
<feature type="domain" description="CP-type G" evidence="8">
    <location>
        <begin position="160"/>
        <end position="401"/>
    </location>
</feature>
<dbReference type="CTD" id="31097"/>
<dbReference type="PROSITE" id="PS51721">
    <property type="entry name" value="G_CP"/>
    <property type="match status" value="1"/>
</dbReference>
<feature type="region of interest" description="Disordered" evidence="7">
    <location>
        <begin position="1"/>
        <end position="26"/>
    </location>
</feature>
<dbReference type="Gene3D" id="1.10.1580.10">
    <property type="match status" value="1"/>
</dbReference>
<dbReference type="OMA" id="VNKADMM"/>
<dbReference type="InterPro" id="IPR027417">
    <property type="entry name" value="P-loop_NTPase"/>
</dbReference>
<evidence type="ECO:0000256" key="7">
    <source>
        <dbReference type="SAM" id="MobiDB-lite"/>
    </source>
</evidence>
<dbReference type="InterPro" id="IPR043358">
    <property type="entry name" value="GNL1-like"/>
</dbReference>
<reference evidence="9" key="1">
    <citation type="submission" date="2022-01" db="UniProtKB">
        <authorList>
            <consortium name="EnsemblMetazoa"/>
        </authorList>
    </citation>
    <scope>IDENTIFICATION</scope>
</reference>
<feature type="region of interest" description="Disordered" evidence="7">
    <location>
        <begin position="247"/>
        <end position="282"/>
    </location>
</feature>
<dbReference type="Gene3D" id="3.40.50.300">
    <property type="entry name" value="P-loop containing nucleotide triphosphate hydrolases"/>
    <property type="match status" value="1"/>
</dbReference>
<dbReference type="AlphaFoldDB" id="A0A8I6RH00"/>
<evidence type="ECO:0000256" key="4">
    <source>
        <dbReference type="ARBA" id="ARBA00022801"/>
    </source>
</evidence>
<dbReference type="OrthoDB" id="61815at2759"/>
<evidence type="ECO:0000256" key="6">
    <source>
        <dbReference type="ARBA" id="ARBA00040145"/>
    </source>
</evidence>
<dbReference type="GO" id="GO:0005829">
    <property type="term" value="C:cytosol"/>
    <property type="evidence" value="ECO:0007669"/>
    <property type="project" value="TreeGrafter"/>
</dbReference>
<comment type="subcellular location">
    <subcellularLocation>
        <location evidence="1">Cytoplasm</location>
    </subcellularLocation>
</comment>
<dbReference type="PANTHER" id="PTHR45709:SF2">
    <property type="entry name" value="LARGE SUBUNIT GTPASE 1 HOMOLOG"/>
    <property type="match status" value="1"/>
</dbReference>
<evidence type="ECO:0000256" key="3">
    <source>
        <dbReference type="ARBA" id="ARBA00022741"/>
    </source>
</evidence>
<dbReference type="CDD" id="cd01857">
    <property type="entry name" value="HSR1_MMR1"/>
    <property type="match status" value="1"/>
</dbReference>
<dbReference type="RefSeq" id="XP_014243187.1">
    <property type="nucleotide sequence ID" value="XM_014387701.2"/>
</dbReference>
<dbReference type="GO" id="GO:0003924">
    <property type="term" value="F:GTPase activity"/>
    <property type="evidence" value="ECO:0007669"/>
    <property type="project" value="InterPro"/>
</dbReference>
<keyword evidence="4" id="KW-0378">Hydrolase</keyword>
<feature type="compositionally biased region" description="Basic and acidic residues" evidence="7">
    <location>
        <begin position="260"/>
        <end position="277"/>
    </location>
</feature>
<keyword evidence="2" id="KW-0963">Cytoplasm</keyword>
<dbReference type="KEGG" id="clec:106663118"/>
<feature type="compositionally biased region" description="Basic and acidic residues" evidence="7">
    <location>
        <begin position="13"/>
        <end position="26"/>
    </location>
</feature>
<evidence type="ECO:0000256" key="5">
    <source>
        <dbReference type="ARBA" id="ARBA00023134"/>
    </source>
</evidence>
<evidence type="ECO:0000256" key="1">
    <source>
        <dbReference type="ARBA" id="ARBA00004496"/>
    </source>
</evidence>
<protein>
    <recommendedName>
        <fullName evidence="6">Large subunit GTPase 1 homolog</fullName>
    </recommendedName>
</protein>
<dbReference type="GeneID" id="106663118"/>
<dbReference type="InterPro" id="IPR023179">
    <property type="entry name" value="GTP-bd_ortho_bundle_sf"/>
</dbReference>
<name>A0A8I6RH00_CIMLE</name>
<dbReference type="InterPro" id="IPR030378">
    <property type="entry name" value="G_CP_dom"/>
</dbReference>
<dbReference type="SUPFAM" id="SSF52540">
    <property type="entry name" value="P-loop containing nucleoside triphosphate hydrolases"/>
    <property type="match status" value="1"/>
</dbReference>
<evidence type="ECO:0000256" key="2">
    <source>
        <dbReference type="ARBA" id="ARBA00022490"/>
    </source>
</evidence>
<dbReference type="PRINTS" id="PR00326">
    <property type="entry name" value="GTP1OBG"/>
</dbReference>
<dbReference type="GO" id="GO:0000054">
    <property type="term" value="P:ribosomal subunit export from nucleus"/>
    <property type="evidence" value="ECO:0007669"/>
    <property type="project" value="TreeGrafter"/>
</dbReference>
<dbReference type="GO" id="GO:0005525">
    <property type="term" value="F:GTP binding"/>
    <property type="evidence" value="ECO:0007669"/>
    <property type="project" value="UniProtKB-KW"/>
</dbReference>
<dbReference type="Pfam" id="PF01926">
    <property type="entry name" value="MMR_HSR1"/>
    <property type="match status" value="1"/>
</dbReference>
<dbReference type="EnsemblMetazoa" id="XM_014387701.2">
    <property type="protein sequence ID" value="XP_014243187.1"/>
    <property type="gene ID" value="LOC106663118"/>
</dbReference>
<proteinExistence type="predicted"/>
<accession>A0A8I6RH00</accession>